<keyword evidence="2" id="KW-0240">DNA-directed RNA polymerase</keyword>
<evidence type="ECO:0000256" key="2">
    <source>
        <dbReference type="ARBA" id="ARBA00022478"/>
    </source>
</evidence>
<dbReference type="Proteomes" id="UP001153148">
    <property type="component" value="Unassembled WGS sequence"/>
</dbReference>
<keyword evidence="8" id="KW-1185">Reference proteome</keyword>
<dbReference type="InterPro" id="IPR037034">
    <property type="entry name" value="RNA_pol_Rpb2_2_sf"/>
</dbReference>
<feature type="domain" description="RNA polymerase beta subunit protrusion" evidence="6">
    <location>
        <begin position="15"/>
        <end position="56"/>
    </location>
</feature>
<dbReference type="EMBL" id="CAJPIN010001208">
    <property type="protein sequence ID" value="CAG2054315.1"/>
    <property type="molecule type" value="Genomic_DNA"/>
</dbReference>
<reference evidence="7" key="1">
    <citation type="submission" date="2021-03" db="EMBL/GenBank/DDBJ databases">
        <authorList>
            <person name="Tran Van P."/>
        </authorList>
    </citation>
    <scope>NUCLEOTIDE SEQUENCE</scope>
</reference>
<evidence type="ECO:0000259" key="6">
    <source>
        <dbReference type="Pfam" id="PF04563"/>
    </source>
</evidence>
<protein>
    <recommendedName>
        <fullName evidence="1">DNA-directed RNA polymerase</fullName>
        <ecNumber evidence="1">2.7.7.6</ecNumber>
    </recommendedName>
</protein>
<dbReference type="SUPFAM" id="SSF64484">
    <property type="entry name" value="beta and beta-prime subunits of DNA dependent RNA-polymerase"/>
    <property type="match status" value="1"/>
</dbReference>
<dbReference type="Pfam" id="PF04563">
    <property type="entry name" value="RNA_pol_Rpb2_1"/>
    <property type="match status" value="1"/>
</dbReference>
<proteinExistence type="predicted"/>
<gene>
    <name evidence="7" type="ORF">TPAB3V08_LOCUS1346</name>
</gene>
<evidence type="ECO:0000313" key="7">
    <source>
        <dbReference type="EMBL" id="CAG2054315.1"/>
    </source>
</evidence>
<dbReference type="InterPro" id="IPR007644">
    <property type="entry name" value="RNA_pol_bsu_protrusion"/>
</dbReference>
<organism evidence="7 8">
    <name type="scientific">Timema podura</name>
    <name type="common">Walking stick</name>
    <dbReference type="NCBI Taxonomy" id="61482"/>
    <lineage>
        <taxon>Eukaryota</taxon>
        <taxon>Metazoa</taxon>
        <taxon>Ecdysozoa</taxon>
        <taxon>Arthropoda</taxon>
        <taxon>Hexapoda</taxon>
        <taxon>Insecta</taxon>
        <taxon>Pterygota</taxon>
        <taxon>Neoptera</taxon>
        <taxon>Polyneoptera</taxon>
        <taxon>Phasmatodea</taxon>
        <taxon>Timematodea</taxon>
        <taxon>Timematoidea</taxon>
        <taxon>Timematidae</taxon>
        <taxon>Timema</taxon>
    </lineage>
</organism>
<evidence type="ECO:0000256" key="5">
    <source>
        <dbReference type="ARBA" id="ARBA00023163"/>
    </source>
</evidence>
<name>A0ABN7NLX5_TIMPD</name>
<keyword evidence="5" id="KW-0804">Transcription</keyword>
<evidence type="ECO:0000313" key="8">
    <source>
        <dbReference type="Proteomes" id="UP001153148"/>
    </source>
</evidence>
<accession>A0ABN7NLX5</accession>
<sequence>MADGHILNVLSATPSDRCHLANLSPKELIAKSEHEDEWGGYFIVKGHERLIRMLLMTRRNYPIAVNRPTWKNRGKYFSDLGVIVRCVAEDETSTVG</sequence>
<dbReference type="EC" id="2.7.7.6" evidence="1"/>
<comment type="caution">
    <text evidence="7">The sequence shown here is derived from an EMBL/GenBank/DDBJ whole genome shotgun (WGS) entry which is preliminary data.</text>
</comment>
<dbReference type="Gene3D" id="3.90.1110.10">
    <property type="entry name" value="RNA polymerase Rpb2, domain 2"/>
    <property type="match status" value="1"/>
</dbReference>
<keyword evidence="3" id="KW-0808">Transferase</keyword>
<evidence type="ECO:0000256" key="3">
    <source>
        <dbReference type="ARBA" id="ARBA00022679"/>
    </source>
</evidence>
<evidence type="ECO:0000256" key="1">
    <source>
        <dbReference type="ARBA" id="ARBA00012418"/>
    </source>
</evidence>
<keyword evidence="4" id="KW-0548">Nucleotidyltransferase</keyword>
<evidence type="ECO:0000256" key="4">
    <source>
        <dbReference type="ARBA" id="ARBA00022695"/>
    </source>
</evidence>